<keyword evidence="9" id="KW-0030">Aminoacyl-tRNA synthetase</keyword>
<dbReference type="HOGENOM" id="CLU_988884_0_0_1"/>
<dbReference type="Proteomes" id="UP000011081">
    <property type="component" value="Unassembled WGS sequence"/>
</dbReference>
<dbReference type="InterPro" id="IPR012947">
    <property type="entry name" value="tRNA_SAD"/>
</dbReference>
<evidence type="ECO:0000256" key="1">
    <source>
        <dbReference type="ARBA" id="ARBA00008226"/>
    </source>
</evidence>
<feature type="non-terminal residue" evidence="11">
    <location>
        <position position="1"/>
    </location>
</feature>
<dbReference type="FunFam" id="3.30.980.10:FF:000004">
    <property type="entry name" value="Alanine--tRNA ligase, cytoplasmic"/>
    <property type="match status" value="1"/>
</dbReference>
<feature type="domain" description="Alanyl-transfer RNA synthetases family profile" evidence="10">
    <location>
        <begin position="1"/>
        <end position="140"/>
    </location>
</feature>
<dbReference type="VEuPathDB" id="MicrosporidiaDB:VCUG_01331"/>
<keyword evidence="12" id="KW-1185">Reference proteome</keyword>
<keyword evidence="5" id="KW-0547">Nucleotide-binding</keyword>
<keyword evidence="3" id="KW-0820">tRNA-binding</keyword>
<dbReference type="SMART" id="SM00863">
    <property type="entry name" value="tRNA_SAD"/>
    <property type="match status" value="1"/>
</dbReference>
<dbReference type="PANTHER" id="PTHR11777:SF9">
    <property type="entry name" value="ALANINE--TRNA LIGASE, CYTOPLASMIC"/>
    <property type="match status" value="1"/>
</dbReference>
<dbReference type="InParanoid" id="L2GUT5"/>
<dbReference type="GO" id="GO:0006419">
    <property type="term" value="P:alanyl-tRNA aminoacylation"/>
    <property type="evidence" value="ECO:0007669"/>
    <property type="project" value="InterPro"/>
</dbReference>
<evidence type="ECO:0000256" key="5">
    <source>
        <dbReference type="ARBA" id="ARBA00022741"/>
    </source>
</evidence>
<dbReference type="GO" id="GO:0004813">
    <property type="term" value="F:alanine-tRNA ligase activity"/>
    <property type="evidence" value="ECO:0007669"/>
    <property type="project" value="UniProtKB-EC"/>
</dbReference>
<evidence type="ECO:0000259" key="10">
    <source>
        <dbReference type="PROSITE" id="PS50860"/>
    </source>
</evidence>
<evidence type="ECO:0000313" key="12">
    <source>
        <dbReference type="Proteomes" id="UP000011081"/>
    </source>
</evidence>
<evidence type="ECO:0000256" key="8">
    <source>
        <dbReference type="ARBA" id="ARBA00022917"/>
    </source>
</evidence>
<evidence type="ECO:0000256" key="9">
    <source>
        <dbReference type="ARBA" id="ARBA00023146"/>
    </source>
</evidence>
<dbReference type="PANTHER" id="PTHR11777">
    <property type="entry name" value="ALANYL-TRNA SYNTHETASE"/>
    <property type="match status" value="1"/>
</dbReference>
<dbReference type="InterPro" id="IPR018163">
    <property type="entry name" value="Thr/Ala-tRNA-synth_IIc_edit"/>
</dbReference>
<dbReference type="AlphaFoldDB" id="L2GUT5"/>
<accession>L2GUT5</accession>
<proteinExistence type="inferred from homology"/>
<dbReference type="EMBL" id="GL877423">
    <property type="protein sequence ID" value="ELA47142.1"/>
    <property type="molecule type" value="Genomic_DNA"/>
</dbReference>
<protein>
    <recommendedName>
        <fullName evidence="2">alanine--tRNA ligase</fullName>
        <ecNumber evidence="2">6.1.1.7</ecNumber>
    </recommendedName>
</protein>
<evidence type="ECO:0000256" key="3">
    <source>
        <dbReference type="ARBA" id="ARBA00022555"/>
    </source>
</evidence>
<dbReference type="InterPro" id="IPR018165">
    <property type="entry name" value="Ala-tRNA-synth_IIc_core"/>
</dbReference>
<dbReference type="GO" id="GO:0005524">
    <property type="term" value="F:ATP binding"/>
    <property type="evidence" value="ECO:0007669"/>
    <property type="project" value="UniProtKB-KW"/>
</dbReference>
<name>L2GUT5_VAVCU</name>
<evidence type="ECO:0000256" key="4">
    <source>
        <dbReference type="ARBA" id="ARBA00022598"/>
    </source>
</evidence>
<evidence type="ECO:0000256" key="2">
    <source>
        <dbReference type="ARBA" id="ARBA00013168"/>
    </source>
</evidence>
<dbReference type="GO" id="GO:0002161">
    <property type="term" value="F:aminoacyl-tRNA deacylase activity"/>
    <property type="evidence" value="ECO:0007669"/>
    <property type="project" value="TreeGrafter"/>
</dbReference>
<evidence type="ECO:0000256" key="7">
    <source>
        <dbReference type="ARBA" id="ARBA00022884"/>
    </source>
</evidence>
<dbReference type="GeneID" id="19879210"/>
<dbReference type="OrthoDB" id="2423964at2759"/>
<dbReference type="Pfam" id="PF07973">
    <property type="entry name" value="tRNA_SAD"/>
    <property type="match status" value="1"/>
</dbReference>
<reference evidence="12" key="1">
    <citation type="submission" date="2011-03" db="EMBL/GenBank/DDBJ databases">
        <title>The genome sequence of Vavraia culicis strain floridensis.</title>
        <authorList>
            <consortium name="The Broad Institute Genome Sequencing Platform"/>
            <person name="Cuomo C."/>
            <person name="Becnel J."/>
            <person name="Sanscrainte N."/>
            <person name="Young S.K."/>
            <person name="Zeng Q."/>
            <person name="Gargeya S."/>
            <person name="Fitzgerald M."/>
            <person name="Haas B."/>
            <person name="Abouelleil A."/>
            <person name="Alvarado L."/>
            <person name="Arachchi H.M."/>
            <person name="Berlin A."/>
            <person name="Chapman S.B."/>
            <person name="Gearin G."/>
            <person name="Goldberg J."/>
            <person name="Griggs A."/>
            <person name="Gujja S."/>
            <person name="Hansen M."/>
            <person name="Heiman D."/>
            <person name="Howarth C."/>
            <person name="Larimer J."/>
            <person name="Lui A."/>
            <person name="MacDonald P.J.P."/>
            <person name="McCowen C."/>
            <person name="Montmayeur A."/>
            <person name="Murphy C."/>
            <person name="Neiman D."/>
            <person name="Pearson M."/>
            <person name="Priest M."/>
            <person name="Roberts A."/>
            <person name="Saif S."/>
            <person name="Shea T."/>
            <person name="Sisk P."/>
            <person name="Stolte C."/>
            <person name="Sykes S."/>
            <person name="Wortman J."/>
            <person name="Nusbaum C."/>
            <person name="Birren B."/>
        </authorList>
    </citation>
    <scope>NUCLEOTIDE SEQUENCE [LARGE SCALE GENOMIC DNA]</scope>
    <source>
        <strain evidence="12">floridensis</strain>
    </source>
</reference>
<gene>
    <name evidence="11" type="ORF">VCUG_01331</name>
</gene>
<dbReference type="EC" id="6.1.1.7" evidence="2"/>
<dbReference type="STRING" id="948595.L2GUT5"/>
<keyword evidence="4" id="KW-0436">Ligase</keyword>
<sequence length="282" mass="33089">AHLLFQIINEKLGSAKKGTLVADDRFRLDYTMNRKLENDEIKEMEDKLNEMLVADHSVKIYEKRYEDVKNENIYIEDEGIYPDIVRIAEVNGDKVLCGGLHVNNLAQIKCFKIISEYRVNSNVRRIIAYTHDRALECHDNALKIESFELSTCHEWEDNLGLLDKLRFLSIKQTKLKESIKIRNEKVRLYCRSEKPVIFTELIGDKTSILKDLNTIFTNISKKDKNVMVLTRIGDVHFFICSNDEKFTNYLKRWDTHNIIILSKKVRGEIKRLNPDDFISNFN</sequence>
<dbReference type="GO" id="GO:0000049">
    <property type="term" value="F:tRNA binding"/>
    <property type="evidence" value="ECO:0007669"/>
    <property type="project" value="UniProtKB-KW"/>
</dbReference>
<comment type="similarity">
    <text evidence="1">Belongs to the class-II aminoacyl-tRNA synthetase family.</text>
</comment>
<dbReference type="SUPFAM" id="SSF55186">
    <property type="entry name" value="ThrRS/AlaRS common domain"/>
    <property type="match status" value="1"/>
</dbReference>
<dbReference type="GO" id="GO:0005739">
    <property type="term" value="C:mitochondrion"/>
    <property type="evidence" value="ECO:0007669"/>
    <property type="project" value="TreeGrafter"/>
</dbReference>
<keyword evidence="6" id="KW-0067">ATP-binding</keyword>
<evidence type="ECO:0000256" key="6">
    <source>
        <dbReference type="ARBA" id="ARBA00022840"/>
    </source>
</evidence>
<evidence type="ECO:0000313" key="11">
    <source>
        <dbReference type="EMBL" id="ELA47142.1"/>
    </source>
</evidence>
<keyword evidence="7" id="KW-0694">RNA-binding</keyword>
<dbReference type="InterPro" id="IPR050058">
    <property type="entry name" value="Ala-tRNA_ligase"/>
</dbReference>
<dbReference type="Gene3D" id="3.30.980.10">
    <property type="entry name" value="Threonyl-trna Synthetase, Chain A, domain 2"/>
    <property type="match status" value="1"/>
</dbReference>
<keyword evidence="8" id="KW-0648">Protein biosynthesis</keyword>
<organism evidence="11 12">
    <name type="scientific">Vavraia culicis (isolate floridensis)</name>
    <name type="common">Microsporidian parasite</name>
    <dbReference type="NCBI Taxonomy" id="948595"/>
    <lineage>
        <taxon>Eukaryota</taxon>
        <taxon>Fungi</taxon>
        <taxon>Fungi incertae sedis</taxon>
        <taxon>Microsporidia</taxon>
        <taxon>Pleistophoridae</taxon>
        <taxon>Vavraia</taxon>
    </lineage>
</organism>
<dbReference type="RefSeq" id="XP_008074350.1">
    <property type="nucleotide sequence ID" value="XM_008076159.1"/>
</dbReference>
<dbReference type="PROSITE" id="PS50860">
    <property type="entry name" value="AA_TRNA_LIGASE_II_ALA"/>
    <property type="match status" value="1"/>
</dbReference>